<accession>A0A3M6TQB7</accession>
<dbReference type="OrthoDB" id="5975932at2759"/>
<dbReference type="AlphaFoldDB" id="A0A3M6TQB7"/>
<protein>
    <submittedName>
        <fullName evidence="1">Uncharacterized protein</fullName>
    </submittedName>
</protein>
<feature type="non-terminal residue" evidence="1">
    <location>
        <position position="203"/>
    </location>
</feature>
<keyword evidence="2" id="KW-1185">Reference proteome</keyword>
<dbReference type="Proteomes" id="UP000275408">
    <property type="component" value="Unassembled WGS sequence"/>
</dbReference>
<name>A0A3M6TQB7_POCDA</name>
<proteinExistence type="predicted"/>
<organism evidence="1 2">
    <name type="scientific">Pocillopora damicornis</name>
    <name type="common">Cauliflower coral</name>
    <name type="synonym">Millepora damicornis</name>
    <dbReference type="NCBI Taxonomy" id="46731"/>
    <lineage>
        <taxon>Eukaryota</taxon>
        <taxon>Metazoa</taxon>
        <taxon>Cnidaria</taxon>
        <taxon>Anthozoa</taxon>
        <taxon>Hexacorallia</taxon>
        <taxon>Scleractinia</taxon>
        <taxon>Astrocoeniina</taxon>
        <taxon>Pocilloporidae</taxon>
        <taxon>Pocillopora</taxon>
    </lineage>
</organism>
<evidence type="ECO:0000313" key="1">
    <source>
        <dbReference type="EMBL" id="RMX43546.1"/>
    </source>
</evidence>
<gene>
    <name evidence="1" type="ORF">pdam_00025660</name>
</gene>
<comment type="caution">
    <text evidence="1">The sequence shown here is derived from an EMBL/GenBank/DDBJ whole genome shotgun (WGS) entry which is preliminary data.</text>
</comment>
<reference evidence="1 2" key="1">
    <citation type="journal article" date="2018" name="Sci. Rep.">
        <title>Comparative analysis of the Pocillopora damicornis genome highlights role of immune system in coral evolution.</title>
        <authorList>
            <person name="Cunning R."/>
            <person name="Bay R.A."/>
            <person name="Gillette P."/>
            <person name="Baker A.C."/>
            <person name="Traylor-Knowles N."/>
        </authorList>
    </citation>
    <scope>NUCLEOTIDE SEQUENCE [LARGE SCALE GENOMIC DNA]</scope>
    <source>
        <strain evidence="1">RSMAS</strain>
        <tissue evidence="1">Whole animal</tissue>
    </source>
</reference>
<evidence type="ECO:0000313" key="2">
    <source>
        <dbReference type="Proteomes" id="UP000275408"/>
    </source>
</evidence>
<dbReference type="EMBL" id="RCHS01003193">
    <property type="protein sequence ID" value="RMX43546.1"/>
    <property type="molecule type" value="Genomic_DNA"/>
</dbReference>
<sequence length="203" mass="22673">MSHISTIRSSATIIGVGTGYSNDPVTPILKKYKGRQRTVLLADAPINDGDVEVNTSSVARWPRKQAAINPNLNLFTIPPTDLSTASYRYVKVPPQTASITPIHKINYIYLERSFVKLYLGFKTTGNANLTSRNDTVNRMTTPANNLAHTLFKQVNFPANGTLLTGQEDMYNLKAYIQTVLNYDRDDGETILQPTVWRNEIDLP</sequence>